<sequence>MKNRIRELRKEQKWTQEALAKAVGVSRQSIVAIEVGKYNPSLELAFKISSEFGLPIEEIFIFEGDET</sequence>
<dbReference type="InterPro" id="IPR010982">
    <property type="entry name" value="Lambda_DNA-bd_dom_sf"/>
</dbReference>
<dbReference type="PANTHER" id="PTHR46558:SF4">
    <property type="entry name" value="DNA-BIDING PHAGE PROTEIN"/>
    <property type="match status" value="1"/>
</dbReference>
<name>A0A9D1TLA4_9BACI</name>
<dbReference type="GO" id="GO:0003677">
    <property type="term" value="F:DNA binding"/>
    <property type="evidence" value="ECO:0007669"/>
    <property type="project" value="UniProtKB-KW"/>
</dbReference>
<dbReference type="SUPFAM" id="SSF47413">
    <property type="entry name" value="lambda repressor-like DNA-binding domains"/>
    <property type="match status" value="1"/>
</dbReference>
<feature type="domain" description="HTH cro/C1-type" evidence="2">
    <location>
        <begin position="5"/>
        <end position="59"/>
    </location>
</feature>
<keyword evidence="1" id="KW-0238">DNA-binding</keyword>
<dbReference type="CDD" id="cd00093">
    <property type="entry name" value="HTH_XRE"/>
    <property type="match status" value="1"/>
</dbReference>
<proteinExistence type="predicted"/>
<organism evidence="3 4">
    <name type="scientific">Candidatus Pseudogracilibacillus intestinigallinarum</name>
    <dbReference type="NCBI Taxonomy" id="2838742"/>
    <lineage>
        <taxon>Bacteria</taxon>
        <taxon>Bacillati</taxon>
        <taxon>Bacillota</taxon>
        <taxon>Bacilli</taxon>
        <taxon>Bacillales</taxon>
        <taxon>Bacillaceae</taxon>
        <taxon>Pseudogracilibacillus</taxon>
    </lineage>
</organism>
<protein>
    <submittedName>
        <fullName evidence="3">Helix-turn-helix transcriptional regulator</fullName>
    </submittedName>
</protein>
<dbReference type="PANTHER" id="PTHR46558">
    <property type="entry name" value="TRACRIPTIONAL REGULATORY PROTEIN-RELATED-RELATED"/>
    <property type="match status" value="1"/>
</dbReference>
<evidence type="ECO:0000313" key="4">
    <source>
        <dbReference type="Proteomes" id="UP000823937"/>
    </source>
</evidence>
<dbReference type="Pfam" id="PF01381">
    <property type="entry name" value="HTH_3"/>
    <property type="match status" value="1"/>
</dbReference>
<reference evidence="3" key="2">
    <citation type="submission" date="2021-04" db="EMBL/GenBank/DDBJ databases">
        <authorList>
            <person name="Gilroy R."/>
        </authorList>
    </citation>
    <scope>NUCLEOTIDE SEQUENCE</scope>
    <source>
        <strain evidence="3">CHK169-2315</strain>
    </source>
</reference>
<evidence type="ECO:0000256" key="1">
    <source>
        <dbReference type="ARBA" id="ARBA00023125"/>
    </source>
</evidence>
<evidence type="ECO:0000259" key="2">
    <source>
        <dbReference type="PROSITE" id="PS50943"/>
    </source>
</evidence>
<dbReference type="InterPro" id="IPR001387">
    <property type="entry name" value="Cro/C1-type_HTH"/>
</dbReference>
<dbReference type="Gene3D" id="1.10.260.40">
    <property type="entry name" value="lambda repressor-like DNA-binding domains"/>
    <property type="match status" value="1"/>
</dbReference>
<comment type="caution">
    <text evidence="3">The sequence shown here is derived from an EMBL/GenBank/DDBJ whole genome shotgun (WGS) entry which is preliminary data.</text>
</comment>
<reference evidence="3" key="1">
    <citation type="journal article" date="2021" name="PeerJ">
        <title>Extensive microbial diversity within the chicken gut microbiome revealed by metagenomics and culture.</title>
        <authorList>
            <person name="Gilroy R."/>
            <person name="Ravi A."/>
            <person name="Getino M."/>
            <person name="Pursley I."/>
            <person name="Horton D.L."/>
            <person name="Alikhan N.F."/>
            <person name="Baker D."/>
            <person name="Gharbi K."/>
            <person name="Hall N."/>
            <person name="Watson M."/>
            <person name="Adriaenssens E.M."/>
            <person name="Foster-Nyarko E."/>
            <person name="Jarju S."/>
            <person name="Secka A."/>
            <person name="Antonio M."/>
            <person name="Oren A."/>
            <person name="Chaudhuri R.R."/>
            <person name="La Ragione R."/>
            <person name="Hildebrand F."/>
            <person name="Pallen M.J."/>
        </authorList>
    </citation>
    <scope>NUCLEOTIDE SEQUENCE</scope>
    <source>
        <strain evidence="3">CHK169-2315</strain>
    </source>
</reference>
<dbReference type="EMBL" id="DXHX01000160">
    <property type="protein sequence ID" value="HIV75628.1"/>
    <property type="molecule type" value="Genomic_DNA"/>
</dbReference>
<evidence type="ECO:0000313" key="3">
    <source>
        <dbReference type="EMBL" id="HIV75628.1"/>
    </source>
</evidence>
<accession>A0A9D1TLA4</accession>
<dbReference type="Proteomes" id="UP000823937">
    <property type="component" value="Unassembled WGS sequence"/>
</dbReference>
<dbReference type="SMART" id="SM00530">
    <property type="entry name" value="HTH_XRE"/>
    <property type="match status" value="1"/>
</dbReference>
<dbReference type="AlphaFoldDB" id="A0A9D1TLA4"/>
<dbReference type="PROSITE" id="PS50943">
    <property type="entry name" value="HTH_CROC1"/>
    <property type="match status" value="1"/>
</dbReference>
<gene>
    <name evidence="3" type="ORF">H9895_11190</name>
</gene>